<protein>
    <submittedName>
        <fullName evidence="2">Uncharacterized protein</fullName>
    </submittedName>
</protein>
<sequence>NLLLVIAFLFTSASHAQFALHFDSTGLYVNGNHVPNKLDAKRVKQIAGQYTSSYTRGEMDWENGLRDRDLKVCFNYKPNGFSIGYRKKYF</sequence>
<feature type="non-terminal residue" evidence="2">
    <location>
        <position position="90"/>
    </location>
</feature>
<gene>
    <name evidence="2" type="ORF">Q6294_30190</name>
</gene>
<comment type="caution">
    <text evidence="2">The sequence shown here is derived from an EMBL/GenBank/DDBJ whole genome shotgun (WGS) entry which is preliminary data.</text>
</comment>
<feature type="signal peptide" evidence="1">
    <location>
        <begin position="1"/>
        <end position="16"/>
    </location>
</feature>
<reference evidence="2" key="1">
    <citation type="submission" date="2023-07" db="EMBL/GenBank/DDBJ databases">
        <authorList>
            <person name="Peng Z."/>
        </authorList>
    </citation>
    <scope>NUCLEOTIDE SEQUENCE</scope>
    <source>
        <strain evidence="2">KP219</strain>
    </source>
</reference>
<evidence type="ECO:0000313" key="3">
    <source>
        <dbReference type="Proteomes" id="UP001244490"/>
    </source>
</evidence>
<dbReference type="RefSeq" id="WP_305202371.1">
    <property type="nucleotide sequence ID" value="NZ_JAUUIA010000460.1"/>
</dbReference>
<dbReference type="Proteomes" id="UP001244490">
    <property type="component" value="Unassembled WGS sequence"/>
</dbReference>
<evidence type="ECO:0000313" key="2">
    <source>
        <dbReference type="EMBL" id="MDP0971214.1"/>
    </source>
</evidence>
<dbReference type="EMBL" id="JAUUIA010000460">
    <property type="protein sequence ID" value="MDP0971214.1"/>
    <property type="molecule type" value="Genomic_DNA"/>
</dbReference>
<feature type="non-terminal residue" evidence="2">
    <location>
        <position position="1"/>
    </location>
</feature>
<keyword evidence="1" id="KW-0732">Signal</keyword>
<dbReference type="AlphaFoldDB" id="A0AAW8APQ0"/>
<accession>A0AAW8APQ0</accession>
<proteinExistence type="predicted"/>
<organism evidence="2 3">
    <name type="scientific">Klebsiella pneumoniae</name>
    <dbReference type="NCBI Taxonomy" id="573"/>
    <lineage>
        <taxon>Bacteria</taxon>
        <taxon>Pseudomonadati</taxon>
        <taxon>Pseudomonadota</taxon>
        <taxon>Gammaproteobacteria</taxon>
        <taxon>Enterobacterales</taxon>
        <taxon>Enterobacteriaceae</taxon>
        <taxon>Klebsiella/Raoultella group</taxon>
        <taxon>Klebsiella</taxon>
        <taxon>Klebsiella pneumoniae complex</taxon>
    </lineage>
</organism>
<name>A0AAW8APQ0_KLEPN</name>
<evidence type="ECO:0000256" key="1">
    <source>
        <dbReference type="SAM" id="SignalP"/>
    </source>
</evidence>
<feature type="chain" id="PRO_5043488229" evidence="1">
    <location>
        <begin position="17"/>
        <end position="90"/>
    </location>
</feature>